<dbReference type="EMBL" id="PEVA01000231">
    <property type="protein sequence ID" value="PIV07900.1"/>
    <property type="molecule type" value="Genomic_DNA"/>
</dbReference>
<comment type="caution">
    <text evidence="1">The sequence shown here is derived from an EMBL/GenBank/DDBJ whole genome shotgun (WGS) entry which is preliminary data.</text>
</comment>
<evidence type="ECO:0000313" key="1">
    <source>
        <dbReference type="EMBL" id="PIV07900.1"/>
    </source>
</evidence>
<gene>
    <name evidence="1" type="ORF">COS52_05530</name>
</gene>
<proteinExistence type="predicted"/>
<dbReference type="AlphaFoldDB" id="A0A2M7BQZ8"/>
<organism evidence="1 2">
    <name type="scientific">Candidatus Roizmanbacteria bacterium CG03_land_8_20_14_0_80_39_12</name>
    <dbReference type="NCBI Taxonomy" id="1974847"/>
    <lineage>
        <taxon>Bacteria</taxon>
        <taxon>Candidatus Roizmaniibacteriota</taxon>
    </lineage>
</organism>
<accession>A0A2M7BQZ8</accession>
<evidence type="ECO:0000313" key="2">
    <source>
        <dbReference type="Proteomes" id="UP000230119"/>
    </source>
</evidence>
<reference evidence="2" key="1">
    <citation type="submission" date="2017-09" db="EMBL/GenBank/DDBJ databases">
        <title>Depth-based differentiation of microbial function through sediment-hosted aquifers and enrichment of novel symbionts in the deep terrestrial subsurface.</title>
        <authorList>
            <person name="Probst A.J."/>
            <person name="Ladd B."/>
            <person name="Jarett J.K."/>
            <person name="Geller-Mcgrath D.E."/>
            <person name="Sieber C.M.K."/>
            <person name="Emerson J.B."/>
            <person name="Anantharaman K."/>
            <person name="Thomas B.C."/>
            <person name="Malmstrom R."/>
            <person name="Stieglmeier M."/>
            <person name="Klingl A."/>
            <person name="Woyke T."/>
            <person name="Ryan C.M."/>
            <person name="Banfield J.F."/>
        </authorList>
    </citation>
    <scope>NUCLEOTIDE SEQUENCE [LARGE SCALE GENOMIC DNA]</scope>
</reference>
<name>A0A2M7BQZ8_9BACT</name>
<protein>
    <submittedName>
        <fullName evidence="1">Uncharacterized protein</fullName>
    </submittedName>
</protein>
<sequence>MTKINLAIALSLLTFFGVFLHPFSTVQAINLTSAKDTLQSSRLSVHARVDSTGTTTDSSNVKILTTEGADSAGDTANTLSTANLRPGDTLKIGSSADGYYTIIGIFDATNFTVSPVLVAGDTDNTDPIYFESRPQHVITFSTATAVPNGFFQILLPADTATPNDGDADDQGYDFNTTVTVTGTDVGSTYDFVTGVATASGGVGCTAPANYHCFEAHYSGLGGIGQAITITIGNTNGATTPIAPATTPSHTEGTADTYSVLIKNFAALANPNTDTPIDFSTGKVAHIEAVRVTATVDPTISFSIAGVAAAQTRCGVSTSVTTTAVAVPFGTMALNTFKNAAHLLTVSTNGTAGYVVTTSENDQLGKDGGTTPNILDSLGNGGAMTESASAEWTTTTINGFGFSLENVDAATVPFQYTTATGNCTGTFCARQFADLQATETVQTIMSSTTVADAEATNVCYRLGVGATQAAGDYENQIIYTATGRF</sequence>
<dbReference type="Proteomes" id="UP000230119">
    <property type="component" value="Unassembled WGS sequence"/>
</dbReference>